<comment type="caution">
    <text evidence="1">The sequence shown here is derived from an EMBL/GenBank/DDBJ whole genome shotgun (WGS) entry which is preliminary data.</text>
</comment>
<organism evidence="1 2">
    <name type="scientific">Bifidobacterium tissieri</name>
    <dbReference type="NCBI Taxonomy" id="1630162"/>
    <lineage>
        <taxon>Bacteria</taxon>
        <taxon>Bacillati</taxon>
        <taxon>Actinomycetota</taxon>
        <taxon>Actinomycetes</taxon>
        <taxon>Bifidobacteriales</taxon>
        <taxon>Bifidobacteriaceae</taxon>
        <taxon>Bifidobacterium</taxon>
    </lineage>
</organism>
<dbReference type="Proteomes" id="UP000412028">
    <property type="component" value="Unassembled WGS sequence"/>
</dbReference>
<dbReference type="RefSeq" id="WP_150380766.1">
    <property type="nucleotide sequence ID" value="NZ_RZUI01000002.1"/>
</dbReference>
<gene>
    <name evidence="1" type="ORF">EMO89_02390</name>
</gene>
<dbReference type="EMBL" id="RZUI01000002">
    <property type="protein sequence ID" value="KAA8831593.1"/>
    <property type="molecule type" value="Genomic_DNA"/>
</dbReference>
<reference evidence="1 2" key="1">
    <citation type="journal article" date="2019" name="Syst. Appl. Microbiol.">
        <title>Characterization of Bifidobacterium species in feaces of the Egyptian fruit bat: Description of B. vespertilionis sp. nov. and B. rousetti sp. nov.</title>
        <authorList>
            <person name="Modesto M."/>
            <person name="Satti M."/>
            <person name="Watanabe K."/>
            <person name="Puglisi E."/>
            <person name="Morelli L."/>
            <person name="Huang C.-H."/>
            <person name="Liou J.-S."/>
            <person name="Miyashita M."/>
            <person name="Tamura T."/>
            <person name="Saito S."/>
            <person name="Mori K."/>
            <person name="Huang L."/>
            <person name="Sciavilla P."/>
            <person name="Sandri C."/>
            <person name="Spiezio C."/>
            <person name="Vitali F."/>
            <person name="Cavalieri D."/>
            <person name="Perpetuini G."/>
            <person name="Tofalo R."/>
            <person name="Bonetti A."/>
            <person name="Arita M."/>
            <person name="Mattarelli P."/>
        </authorList>
    </citation>
    <scope>NUCLEOTIDE SEQUENCE [LARGE SCALE GENOMIC DNA]</scope>
    <source>
        <strain evidence="1 2">RST7</strain>
    </source>
</reference>
<dbReference type="AlphaFoldDB" id="A0A5M9ZWG0"/>
<evidence type="ECO:0000313" key="1">
    <source>
        <dbReference type="EMBL" id="KAA8831593.1"/>
    </source>
</evidence>
<sequence length="102" mass="11532">MTVLDEIEFVDEPPHKQLRPERAKWGRVAITLSKPGNRGRWGIVAVYKVLATASSVRKQIIDGTFVAFRPWQTEAVVRTRDDGQAALYVRILGPRDNTSLDE</sequence>
<proteinExistence type="predicted"/>
<accession>A0A5M9ZWG0</accession>
<protein>
    <submittedName>
        <fullName evidence="1">Uncharacterized protein</fullName>
    </submittedName>
</protein>
<evidence type="ECO:0000313" key="2">
    <source>
        <dbReference type="Proteomes" id="UP000412028"/>
    </source>
</evidence>
<name>A0A5M9ZWG0_9BIFI</name>